<feature type="compositionally biased region" description="Low complexity" evidence="2">
    <location>
        <begin position="370"/>
        <end position="392"/>
    </location>
</feature>
<dbReference type="PANTHER" id="PTHR46430:SF3">
    <property type="entry name" value="ACTIVATOR OF C KINASE PROTEIN 1"/>
    <property type="match status" value="1"/>
</dbReference>
<comment type="caution">
    <text evidence="3">The sequence shown here is derived from an EMBL/GenBank/DDBJ whole genome shotgun (WGS) entry which is preliminary data.</text>
</comment>
<feature type="compositionally biased region" description="Basic and acidic residues" evidence="2">
    <location>
        <begin position="694"/>
        <end position="704"/>
    </location>
</feature>
<accession>A0A8H6BKW6</accession>
<keyword evidence="1" id="KW-0677">Repeat</keyword>
<feature type="compositionally biased region" description="Basic and acidic residues" evidence="2">
    <location>
        <begin position="447"/>
        <end position="465"/>
    </location>
</feature>
<dbReference type="SUPFAM" id="SSF81901">
    <property type="entry name" value="HCP-like"/>
    <property type="match status" value="2"/>
</dbReference>
<feature type="compositionally biased region" description="Basic and acidic residues" evidence="2">
    <location>
        <begin position="259"/>
        <end position="294"/>
    </location>
</feature>
<dbReference type="InterPro" id="IPR006597">
    <property type="entry name" value="Sel1-like"/>
</dbReference>
<dbReference type="InterPro" id="IPR011990">
    <property type="entry name" value="TPR-like_helical_dom_sf"/>
</dbReference>
<name>A0A8H6BKW6_DEKBR</name>
<feature type="compositionally biased region" description="Low complexity" evidence="2">
    <location>
        <begin position="764"/>
        <end position="777"/>
    </location>
</feature>
<feature type="compositionally biased region" description="Basic and acidic residues" evidence="2">
    <location>
        <begin position="745"/>
        <end position="763"/>
    </location>
</feature>
<dbReference type="Gene3D" id="1.25.40.10">
    <property type="entry name" value="Tetratricopeptide repeat domain"/>
    <property type="match status" value="2"/>
</dbReference>
<feature type="compositionally biased region" description="Basic and acidic residues" evidence="2">
    <location>
        <begin position="711"/>
        <end position="722"/>
    </location>
</feature>
<dbReference type="InterPro" id="IPR051726">
    <property type="entry name" value="Chitin_Synth_Reg"/>
</dbReference>
<dbReference type="EMBL" id="JABCYN010000022">
    <property type="protein sequence ID" value="KAF6013289.1"/>
    <property type="molecule type" value="Genomic_DNA"/>
</dbReference>
<reference evidence="3 4" key="1">
    <citation type="journal article" date="2020" name="Appl. Microbiol. Biotechnol.">
        <title>Targeted gene deletion in Brettanomyces bruxellensis with an expression-free CRISPR-Cas9 system.</title>
        <authorList>
            <person name="Varela C."/>
            <person name="Bartel C."/>
            <person name="Onetto C."/>
            <person name="Borneman A."/>
        </authorList>
    </citation>
    <scope>NUCLEOTIDE SEQUENCE [LARGE SCALE GENOMIC DNA]</scope>
    <source>
        <strain evidence="3 4">AWRI1613</strain>
    </source>
</reference>
<evidence type="ECO:0000256" key="2">
    <source>
        <dbReference type="SAM" id="MobiDB-lite"/>
    </source>
</evidence>
<feature type="compositionally biased region" description="Basic and acidic residues" evidence="2">
    <location>
        <begin position="334"/>
        <end position="348"/>
    </location>
</feature>
<feature type="region of interest" description="Disordered" evidence="2">
    <location>
        <begin position="87"/>
        <end position="148"/>
    </location>
</feature>
<feature type="compositionally biased region" description="Pro residues" evidence="2">
    <location>
        <begin position="120"/>
        <end position="142"/>
    </location>
</feature>
<feature type="compositionally biased region" description="Basic and acidic residues" evidence="2">
    <location>
        <begin position="815"/>
        <end position="825"/>
    </location>
</feature>
<dbReference type="PANTHER" id="PTHR46430">
    <property type="entry name" value="PROTEIN SKT5-RELATED"/>
    <property type="match status" value="1"/>
</dbReference>
<organism evidence="3 4">
    <name type="scientific">Dekkera bruxellensis</name>
    <name type="common">Brettanomyces custersii</name>
    <dbReference type="NCBI Taxonomy" id="5007"/>
    <lineage>
        <taxon>Eukaryota</taxon>
        <taxon>Fungi</taxon>
        <taxon>Dikarya</taxon>
        <taxon>Ascomycota</taxon>
        <taxon>Saccharomycotina</taxon>
        <taxon>Pichiomycetes</taxon>
        <taxon>Pichiales</taxon>
        <taxon>Pichiaceae</taxon>
        <taxon>Brettanomyces</taxon>
    </lineage>
</organism>
<dbReference type="SMART" id="SM00671">
    <property type="entry name" value="SEL1"/>
    <property type="match status" value="6"/>
</dbReference>
<proteinExistence type="predicted"/>
<feature type="compositionally biased region" description="Basic and acidic residues" evidence="2">
    <location>
        <begin position="497"/>
        <end position="506"/>
    </location>
</feature>
<gene>
    <name evidence="3" type="ORF">HII12_002004</name>
</gene>
<evidence type="ECO:0008006" key="5">
    <source>
        <dbReference type="Google" id="ProtNLM"/>
    </source>
</evidence>
<feature type="compositionally biased region" description="Acidic residues" evidence="2">
    <location>
        <begin position="653"/>
        <end position="693"/>
    </location>
</feature>
<feature type="compositionally biased region" description="Polar residues" evidence="2">
    <location>
        <begin position="828"/>
        <end position="837"/>
    </location>
</feature>
<feature type="compositionally biased region" description="Polar residues" evidence="2">
    <location>
        <begin position="469"/>
        <end position="493"/>
    </location>
</feature>
<feature type="region of interest" description="Disordered" evidence="2">
    <location>
        <begin position="543"/>
        <end position="844"/>
    </location>
</feature>
<evidence type="ECO:0000313" key="3">
    <source>
        <dbReference type="EMBL" id="KAF6013289.1"/>
    </source>
</evidence>
<feature type="compositionally biased region" description="Low complexity" evidence="2">
    <location>
        <begin position="423"/>
        <end position="432"/>
    </location>
</feature>
<dbReference type="Proteomes" id="UP000568158">
    <property type="component" value="Unassembled WGS sequence"/>
</dbReference>
<dbReference type="Pfam" id="PF08238">
    <property type="entry name" value="Sel1"/>
    <property type="match status" value="7"/>
</dbReference>
<feature type="compositionally biased region" description="Polar residues" evidence="2">
    <location>
        <begin position="580"/>
        <end position="590"/>
    </location>
</feature>
<evidence type="ECO:0000256" key="1">
    <source>
        <dbReference type="ARBA" id="ARBA00022737"/>
    </source>
</evidence>
<protein>
    <recommendedName>
        <fullName evidence="5">Activator of C kinase protein 1</fullName>
    </recommendedName>
</protein>
<feature type="region of interest" description="Disordered" evidence="2">
    <location>
        <begin position="167"/>
        <end position="506"/>
    </location>
</feature>
<sequence>MRKADLRANLLSDDAVFASAAPAGGRANKHVGMPMKAYGGYSGGRPVPNAANPARGAINVNGGGIAGGMTGGMTGAMAGGIPGASTGQVPAAVPGRRRPPVPTQPAYQAYPNYATSPGAPAIPPQPMQPPGQQPPGQQPPGQQPYYGAQQPRYAPQAAYGQYQGYQGKPVSYQTKPMDYHAQQAPPLPPYPQQQSQPAQMPSGHISVPPVNPYLTGRPGGYLEQGEMPESGHQVGNPPGNAYGYPDAHGEYNGEWNGGPDERYGGKSGPDERYGGKSGQDERYGGKSGPDERYGGKSGPDEYYSAKKPQQRPTYDERKTSSSSRRRYVSPEGRSLGEHRRYEKEKNYEKDDEDYEKNYRDHRNPRHDVPSSPSILDDNSVSSSSSTDTNPFDSPRHRKSDGPTDMPGRNTLRVASHRRKLSSRHSSASLSPDDSPDKASVLSDSTLEQDRINQLEDKVQRLERALRAQKSGSESDVSVGSATRRNAGSSNSLIPSEEYEKGEYDKGEYDKAADNDFEYGEIEAPGSLTYSKSIYRTGFEKVGYNFGNSSGMRSRSGRSRKGPQPRMPEINEHLSKPARNITEQTMSSSVYSDRKPSATKEYAGDEDDEDDAERYFNAYEHKYEHRQQKAKHKDGESGRSRHQKSERHIRAKYEEEEEEGKYEEEGDDKYEEEGDDKYEDEGDDMYDEKYDDEYKDEKEYDKYDDRYDDEYNDRHDRREDSSRRKPSASRRPREAVRTHTKNSLYGEERKPRKNTEEYRPDWYSRSKTSNSTSSSATPKMHKPKPKPNPNLSASRSRTRDRRPSPVPKPAPVYKTSRSDPRVDQKRAQPYTTQSSSGAESRETRFSPMIKSVPVIKYSTATSAKAFSGGVVKPILPSQSREPLESVVARFRNTRQKALHDYKMFTPKIQFFWAVTLLETVARPDVLSKMAIDGNLRRRPIPAKSLRTQRKQFVSTAVKVLEKLVQTSPMETRARLYLADLYSGGIHPGVLDKNEKAGFSMFYDAATKQKDPVAAYRVACCLEAGVGCRQDSQQSSHFFKEAAMMGDPSAMCQLGMMYFAGANGFPVDIGKSILWHKNAVDRLYDREVMAYDTLISARSFSDARGALYTLAKIYQTDLDLLSINNESQRSRNVIGSLERLDAFRNKQKSLAYYLEAAKIGHPESQAVLGYYYSKGFLPTSNFKPDKRSSNGVKDRIEPKRSIYWYSKAAQHNHAYAALGLAKWYGSGAPDKSLEKDEQQAFLWGRKAADEGKLPEAEFMIGLCFEQGFGTSVNRQMSMNYYKRSASKGYGRAISKVGLKR</sequence>
<feature type="compositionally biased region" description="Low complexity" evidence="2">
    <location>
        <begin position="192"/>
        <end position="201"/>
    </location>
</feature>
<feature type="compositionally biased region" description="Basic and acidic residues" evidence="2">
    <location>
        <begin position="618"/>
        <end position="638"/>
    </location>
</feature>
<evidence type="ECO:0000313" key="4">
    <source>
        <dbReference type="Proteomes" id="UP000568158"/>
    </source>
</evidence>
<feature type="compositionally biased region" description="Basic and acidic residues" evidence="2">
    <location>
        <begin position="355"/>
        <end position="368"/>
    </location>
</feature>